<dbReference type="EMBL" id="AAEW02000023">
    <property type="protein sequence ID" value="EAT14513.1"/>
    <property type="molecule type" value="Genomic_DNA"/>
</dbReference>
<evidence type="ECO:0000259" key="2">
    <source>
        <dbReference type="Pfam" id="PF00892"/>
    </source>
</evidence>
<keyword evidence="1" id="KW-0472">Membrane</keyword>
<feature type="transmembrane region" description="Helical" evidence="1">
    <location>
        <begin position="148"/>
        <end position="168"/>
    </location>
</feature>
<keyword evidence="4" id="KW-1185">Reference proteome</keyword>
<feature type="transmembrane region" description="Helical" evidence="1">
    <location>
        <begin position="89"/>
        <end position="113"/>
    </location>
</feature>
<organism evidence="3 4">
    <name type="scientific">Desulfuromonas acetoxidans (strain DSM 684 / 11070)</name>
    <dbReference type="NCBI Taxonomy" id="281689"/>
    <lineage>
        <taxon>Bacteria</taxon>
        <taxon>Pseudomonadati</taxon>
        <taxon>Thermodesulfobacteriota</taxon>
        <taxon>Desulfuromonadia</taxon>
        <taxon>Desulfuromonadales</taxon>
        <taxon>Desulfuromonadaceae</taxon>
        <taxon>Desulfuromonas</taxon>
    </lineage>
</organism>
<name>Q1JWA8_DESA6</name>
<dbReference type="AlphaFoldDB" id="Q1JWA8"/>
<dbReference type="InterPro" id="IPR037185">
    <property type="entry name" value="EmrE-like"/>
</dbReference>
<dbReference type="SUPFAM" id="SSF103481">
    <property type="entry name" value="Multidrug resistance efflux transporter EmrE"/>
    <property type="match status" value="2"/>
</dbReference>
<proteinExistence type="predicted"/>
<evidence type="ECO:0000313" key="4">
    <source>
        <dbReference type="Proteomes" id="UP000005695"/>
    </source>
</evidence>
<reference evidence="3" key="2">
    <citation type="submission" date="2006-05" db="EMBL/GenBank/DDBJ databases">
        <title>Sequencing of the draft genome and assembly of Desulfuromonas acetoxidans DSM 684.</title>
        <authorList>
            <consortium name="US DOE Joint Genome Institute (JGI-PGF)"/>
            <person name="Copeland A."/>
            <person name="Lucas S."/>
            <person name="Lapidus A."/>
            <person name="Barry K."/>
            <person name="Detter J.C."/>
            <person name="Glavina del Rio T."/>
            <person name="Hammon N."/>
            <person name="Israni S."/>
            <person name="Dalin E."/>
            <person name="Tice H."/>
            <person name="Bruce D."/>
            <person name="Pitluck S."/>
            <person name="Richardson P."/>
        </authorList>
    </citation>
    <scope>NUCLEOTIDE SEQUENCE [LARGE SCALE GENOMIC DNA]</scope>
    <source>
        <strain evidence="3">DSM 684</strain>
    </source>
</reference>
<comment type="caution">
    <text evidence="3">The sequence shown here is derived from an EMBL/GenBank/DDBJ whole genome shotgun (WGS) entry which is preliminary data.</text>
</comment>
<feature type="transmembrane region" description="Helical" evidence="1">
    <location>
        <begin position="60"/>
        <end position="77"/>
    </location>
</feature>
<feature type="transmembrane region" description="Helical" evidence="1">
    <location>
        <begin position="180"/>
        <end position="198"/>
    </location>
</feature>
<keyword evidence="1" id="KW-1133">Transmembrane helix</keyword>
<feature type="transmembrane region" description="Helical" evidence="1">
    <location>
        <begin position="238"/>
        <end position="262"/>
    </location>
</feature>
<gene>
    <name evidence="3" type="ORF">Dace_0374</name>
</gene>
<evidence type="ECO:0000313" key="3">
    <source>
        <dbReference type="EMBL" id="EAT14513.1"/>
    </source>
</evidence>
<dbReference type="InterPro" id="IPR000620">
    <property type="entry name" value="EamA_dom"/>
</dbReference>
<feature type="transmembrane region" description="Helical" evidence="1">
    <location>
        <begin position="210"/>
        <end position="232"/>
    </location>
</feature>
<accession>Q1JWA8</accession>
<feature type="transmembrane region" description="Helical" evidence="1">
    <location>
        <begin position="34"/>
        <end position="54"/>
    </location>
</feature>
<keyword evidence="1" id="KW-0812">Transmembrane</keyword>
<feature type="domain" description="EamA" evidence="2">
    <location>
        <begin position="4"/>
        <end position="136"/>
    </location>
</feature>
<feature type="domain" description="EamA" evidence="2">
    <location>
        <begin position="153"/>
        <end position="284"/>
    </location>
</feature>
<dbReference type="GO" id="GO:0016020">
    <property type="term" value="C:membrane"/>
    <property type="evidence" value="ECO:0007669"/>
    <property type="project" value="InterPro"/>
</dbReference>
<dbReference type="RefSeq" id="WP_006002567.1">
    <property type="nucleotide sequence ID" value="NZ_AAEW02000023.1"/>
</dbReference>
<reference evidence="3" key="1">
    <citation type="submission" date="2006-05" db="EMBL/GenBank/DDBJ databases">
        <title>Annotation of the draft genome assembly of Desulfuromonas acetoxidans DSM 684.</title>
        <authorList>
            <consortium name="US DOE Joint Genome Institute (JGI-ORNL)"/>
            <person name="Larimer F."/>
            <person name="Land M."/>
            <person name="Hauser L."/>
        </authorList>
    </citation>
    <scope>NUCLEOTIDE SEQUENCE [LARGE SCALE GENOMIC DNA]</scope>
    <source>
        <strain evidence="3">DSM 684</strain>
    </source>
</reference>
<feature type="transmembrane region" description="Helical" evidence="1">
    <location>
        <begin position="119"/>
        <end position="136"/>
    </location>
</feature>
<dbReference type="Proteomes" id="UP000005695">
    <property type="component" value="Unassembled WGS sequence"/>
</dbReference>
<sequence length="286" mass="30874">MISWYGYSLAALLLLGSQRFLYKVAAHHGFASGRVTTVFMATVTLLSCGLYLFQPHAQPSLYPLVMLSLANSLSFTVSTRANIEALRHLSAGIIFPLTRLSLACVVVVSLIWFDETLTTGQWLGMILAFSVIYLLSQEARFDAASPQALRRGLGLVLVCILCGTVASVSSKLAAVSTDKAAFMALSYLVGTLFSGLTSRVKKNTPPRQSWWPTVALGGAMGVLNFLGFYAFLNALESGPLSAIILITGMHFIIAMVLSVLIYREAVTWRRVAAMVLTVGTVVLLKA</sequence>
<dbReference type="Gene3D" id="1.10.3730.20">
    <property type="match status" value="2"/>
</dbReference>
<evidence type="ECO:0000256" key="1">
    <source>
        <dbReference type="SAM" id="Phobius"/>
    </source>
</evidence>
<dbReference type="OrthoDB" id="5387502at2"/>
<feature type="transmembrane region" description="Helical" evidence="1">
    <location>
        <begin position="6"/>
        <end position="22"/>
    </location>
</feature>
<protein>
    <recommendedName>
        <fullName evidence="2">EamA domain-containing protein</fullName>
    </recommendedName>
</protein>
<dbReference type="Pfam" id="PF00892">
    <property type="entry name" value="EamA"/>
    <property type="match status" value="2"/>
</dbReference>